<dbReference type="PANTHER" id="PTHR11890:SF6">
    <property type="entry name" value="INTERLEUKIN-18 RECEPTOR 1"/>
    <property type="match status" value="1"/>
</dbReference>
<keyword evidence="13" id="KW-0393">Immunoglobulin domain</keyword>
<feature type="transmembrane region" description="Helical" evidence="14">
    <location>
        <begin position="330"/>
        <end position="355"/>
    </location>
</feature>
<dbReference type="SMART" id="SM00408">
    <property type="entry name" value="IGc2"/>
    <property type="match status" value="2"/>
</dbReference>
<dbReference type="SMART" id="SM00255">
    <property type="entry name" value="TIR"/>
    <property type="match status" value="1"/>
</dbReference>
<dbReference type="InterPro" id="IPR000157">
    <property type="entry name" value="TIR_dom"/>
</dbReference>
<dbReference type="PANTHER" id="PTHR11890">
    <property type="entry name" value="INTERLEUKIN-1 RECEPTOR FAMILY MEMBER"/>
    <property type="match status" value="1"/>
</dbReference>
<dbReference type="Pfam" id="PF00047">
    <property type="entry name" value="ig"/>
    <property type="match status" value="1"/>
</dbReference>
<evidence type="ECO:0000256" key="9">
    <source>
        <dbReference type="ARBA" id="ARBA00023136"/>
    </source>
</evidence>
<keyword evidence="5" id="KW-0677">Repeat</keyword>
<dbReference type="GO" id="GO:0016787">
    <property type="term" value="F:hydrolase activity"/>
    <property type="evidence" value="ECO:0007669"/>
    <property type="project" value="UniProtKB-KW"/>
</dbReference>
<dbReference type="GO" id="GO:0042007">
    <property type="term" value="F:interleukin-18 binding"/>
    <property type="evidence" value="ECO:0007669"/>
    <property type="project" value="TreeGrafter"/>
</dbReference>
<dbReference type="InterPro" id="IPR013783">
    <property type="entry name" value="Ig-like_fold"/>
</dbReference>
<dbReference type="GO" id="GO:0004908">
    <property type="term" value="F:interleukin-1 receptor activity"/>
    <property type="evidence" value="ECO:0007669"/>
    <property type="project" value="InterPro"/>
</dbReference>
<dbReference type="FunFam" id="3.40.50.10140:FF:000002">
    <property type="entry name" value="Interleukin 1 receptor accessory protein"/>
    <property type="match status" value="1"/>
</dbReference>
<evidence type="ECO:0000256" key="1">
    <source>
        <dbReference type="ARBA" id="ARBA00004479"/>
    </source>
</evidence>
<evidence type="ECO:0000256" key="3">
    <source>
        <dbReference type="ARBA" id="ARBA00022692"/>
    </source>
</evidence>
<reference evidence="18" key="1">
    <citation type="submission" date="2022-12" db="EMBL/GenBank/DDBJ databases">
        <authorList>
            <person name="Alioto T."/>
            <person name="Alioto T."/>
            <person name="Gomez Garrido J."/>
        </authorList>
    </citation>
    <scope>NUCLEOTIDE SEQUENCE</scope>
</reference>
<evidence type="ECO:0000313" key="19">
    <source>
        <dbReference type="Proteomes" id="UP001178461"/>
    </source>
</evidence>
<keyword evidence="8" id="KW-0520">NAD</keyword>
<protein>
    <submittedName>
        <fullName evidence="18">-interleukininterleukin-188 receptor 1</fullName>
    </submittedName>
</protein>
<dbReference type="Gene3D" id="3.40.50.10140">
    <property type="entry name" value="Toll/interleukin-1 receptor homology (TIR) domain"/>
    <property type="match status" value="1"/>
</dbReference>
<evidence type="ECO:0000256" key="15">
    <source>
        <dbReference type="SAM" id="SignalP"/>
    </source>
</evidence>
<dbReference type="PRINTS" id="PR01536">
    <property type="entry name" value="INTRLKN1R12F"/>
</dbReference>
<evidence type="ECO:0000256" key="11">
    <source>
        <dbReference type="ARBA" id="ARBA00023170"/>
    </source>
</evidence>
<evidence type="ECO:0000256" key="14">
    <source>
        <dbReference type="SAM" id="Phobius"/>
    </source>
</evidence>
<dbReference type="InterPro" id="IPR003599">
    <property type="entry name" value="Ig_sub"/>
</dbReference>
<evidence type="ECO:0000256" key="13">
    <source>
        <dbReference type="ARBA" id="ARBA00023319"/>
    </source>
</evidence>
<keyword evidence="19" id="KW-1185">Reference proteome</keyword>
<evidence type="ECO:0000256" key="8">
    <source>
        <dbReference type="ARBA" id="ARBA00023027"/>
    </source>
</evidence>
<keyword evidence="9 14" id="KW-0472">Membrane</keyword>
<dbReference type="PROSITE" id="PS50104">
    <property type="entry name" value="TIR"/>
    <property type="match status" value="1"/>
</dbReference>
<comment type="subcellular location">
    <subcellularLocation>
        <location evidence="1">Membrane</location>
        <topology evidence="1">Single-pass type I membrane protein</topology>
    </subcellularLocation>
</comment>
<dbReference type="AlphaFoldDB" id="A0AA35K5C2"/>
<feature type="signal peptide" evidence="15">
    <location>
        <begin position="1"/>
        <end position="21"/>
    </location>
</feature>
<keyword evidence="4 15" id="KW-0732">Signal</keyword>
<keyword evidence="11 18" id="KW-0675">Receptor</keyword>
<gene>
    <name evidence="18" type="ORF">PODLI_1B036058</name>
</gene>
<evidence type="ECO:0000256" key="12">
    <source>
        <dbReference type="ARBA" id="ARBA00023180"/>
    </source>
</evidence>
<dbReference type="InterPro" id="IPR015621">
    <property type="entry name" value="IL-1_rcpt_fam"/>
</dbReference>
<dbReference type="InterPro" id="IPR003598">
    <property type="entry name" value="Ig_sub2"/>
</dbReference>
<feature type="domain" description="Ig-like" evidence="17">
    <location>
        <begin position="131"/>
        <end position="199"/>
    </location>
</feature>
<dbReference type="InterPro" id="IPR013151">
    <property type="entry name" value="Immunoglobulin_dom"/>
</dbReference>
<evidence type="ECO:0000256" key="10">
    <source>
        <dbReference type="ARBA" id="ARBA00023157"/>
    </source>
</evidence>
<dbReference type="Gene3D" id="2.60.40.10">
    <property type="entry name" value="Immunoglobulins"/>
    <property type="match status" value="3"/>
</dbReference>
<name>A0AA35K5C2_9SAUR</name>
<dbReference type="SUPFAM" id="SSF48726">
    <property type="entry name" value="Immunoglobulin"/>
    <property type="match status" value="2"/>
</dbReference>
<evidence type="ECO:0000259" key="17">
    <source>
        <dbReference type="PROSITE" id="PS50835"/>
    </source>
</evidence>
<keyword evidence="6" id="KW-0378">Hydrolase</keyword>
<evidence type="ECO:0000259" key="16">
    <source>
        <dbReference type="PROSITE" id="PS50104"/>
    </source>
</evidence>
<dbReference type="SUPFAM" id="SSF52200">
    <property type="entry name" value="Toll/Interleukin receptor TIR domain"/>
    <property type="match status" value="1"/>
</dbReference>
<comment type="similarity">
    <text evidence="2">Belongs to the interleukin-1 receptor family.</text>
</comment>
<feature type="domain" description="TIR" evidence="16">
    <location>
        <begin position="377"/>
        <end position="524"/>
    </location>
</feature>
<dbReference type="PRINTS" id="PR01537">
    <property type="entry name" value="INTRLKN1R1F"/>
</dbReference>
<evidence type="ECO:0000256" key="5">
    <source>
        <dbReference type="ARBA" id="ARBA00022737"/>
    </source>
</evidence>
<dbReference type="GO" id="GO:0032729">
    <property type="term" value="P:positive regulation of type II interferon production"/>
    <property type="evidence" value="ECO:0007669"/>
    <property type="project" value="TreeGrafter"/>
</dbReference>
<sequence>MYVGNLSVLLMILSCASLGQLCPIRSIINIPEGEYFSICCPGVEQDRGYAVHWYKERGGDWTLIQGDNRTELSGTYLEFWPAVLNDTGNYMCNSSNGKHNPKKWSLIVLQRSRTSCFNVNHVSSAIHGILGRTYHLKCNDTYHKANVAKITWYKDCRKLPQTKEEWSIDELTAGDSGNFTCVKSFVHAGKRYNATKTIGLTVEEGLEEITKPGLIGSESYTILTEIGKKEILNCTAFLGYSNNVVGDFLLYWSHQDDMIGRCEDNNLPCEMEYHYQEEGKNYSLKQLWIKSVKEADINFSYTCNFVAAGYPEKQIVTLQKETNRDLPLRVFTPGIIAVILLSLVSVLAVVLSVIFKVDLVLLYRDVTGKDETIGDGKIYDAFVSYLKDCVPICDEERKFALNILPTILEKHFGYKLCIFERDISPGGAAVDDVQSYIDRSRRLIIILSKNYISDKVMFELETGLHKALVEKNIKVILIEYMPIRDFDFLPKSLKLLSPSHVVKWKEEKSLALNSRFWKKLRYAMPAKPSSVKEPDIL</sequence>
<evidence type="ECO:0000313" key="18">
    <source>
        <dbReference type="EMBL" id="CAI5772052.1"/>
    </source>
</evidence>
<dbReference type="PROSITE" id="PS50835">
    <property type="entry name" value="IG_LIKE"/>
    <property type="match status" value="2"/>
</dbReference>
<dbReference type="InterPro" id="IPR004074">
    <property type="entry name" value="IL-1_rcpt_I/II-typ"/>
</dbReference>
<keyword evidence="3 14" id="KW-0812">Transmembrane</keyword>
<feature type="chain" id="PRO_5041311181" evidence="15">
    <location>
        <begin position="22"/>
        <end position="537"/>
    </location>
</feature>
<organism evidence="18 19">
    <name type="scientific">Podarcis lilfordi</name>
    <name type="common">Lilford's wall lizard</name>
    <dbReference type="NCBI Taxonomy" id="74358"/>
    <lineage>
        <taxon>Eukaryota</taxon>
        <taxon>Metazoa</taxon>
        <taxon>Chordata</taxon>
        <taxon>Craniata</taxon>
        <taxon>Vertebrata</taxon>
        <taxon>Euteleostomi</taxon>
        <taxon>Lepidosauria</taxon>
        <taxon>Squamata</taxon>
        <taxon>Bifurcata</taxon>
        <taxon>Unidentata</taxon>
        <taxon>Episquamata</taxon>
        <taxon>Laterata</taxon>
        <taxon>Lacertibaenia</taxon>
        <taxon>Lacertidae</taxon>
        <taxon>Podarcis</taxon>
    </lineage>
</organism>
<dbReference type="GO" id="GO:0016020">
    <property type="term" value="C:membrane"/>
    <property type="evidence" value="ECO:0007669"/>
    <property type="project" value="UniProtKB-SubCell"/>
</dbReference>
<keyword evidence="10" id="KW-1015">Disulfide bond</keyword>
<dbReference type="InterPro" id="IPR007110">
    <property type="entry name" value="Ig-like_dom"/>
</dbReference>
<dbReference type="EMBL" id="OX395129">
    <property type="protein sequence ID" value="CAI5772052.1"/>
    <property type="molecule type" value="Genomic_DNA"/>
</dbReference>
<keyword evidence="7 14" id="KW-1133">Transmembrane helix</keyword>
<evidence type="ECO:0000256" key="6">
    <source>
        <dbReference type="ARBA" id="ARBA00022801"/>
    </source>
</evidence>
<evidence type="ECO:0000256" key="4">
    <source>
        <dbReference type="ARBA" id="ARBA00022729"/>
    </source>
</evidence>
<evidence type="ECO:0000256" key="7">
    <source>
        <dbReference type="ARBA" id="ARBA00022989"/>
    </source>
</evidence>
<feature type="domain" description="Ig-like" evidence="17">
    <location>
        <begin position="23"/>
        <end position="105"/>
    </location>
</feature>
<dbReference type="GO" id="GO:0042008">
    <property type="term" value="F:interleukin-18 receptor activity"/>
    <property type="evidence" value="ECO:0007669"/>
    <property type="project" value="TreeGrafter"/>
</dbReference>
<keyword evidence="12" id="KW-0325">Glycoprotein</keyword>
<dbReference type="InterPro" id="IPR035897">
    <property type="entry name" value="Toll_tir_struct_dom_sf"/>
</dbReference>
<dbReference type="Proteomes" id="UP001178461">
    <property type="component" value="Chromosome 4"/>
</dbReference>
<dbReference type="SMART" id="SM00409">
    <property type="entry name" value="IG"/>
    <property type="match status" value="3"/>
</dbReference>
<accession>A0AA35K5C2</accession>
<evidence type="ECO:0000256" key="2">
    <source>
        <dbReference type="ARBA" id="ARBA00009752"/>
    </source>
</evidence>
<dbReference type="InterPro" id="IPR036179">
    <property type="entry name" value="Ig-like_dom_sf"/>
</dbReference>
<dbReference type="Pfam" id="PF01582">
    <property type="entry name" value="TIR"/>
    <property type="match status" value="1"/>
</dbReference>
<proteinExistence type="inferred from homology"/>